<dbReference type="InterPro" id="IPR001789">
    <property type="entry name" value="Sig_transdc_resp-reg_receiver"/>
</dbReference>
<reference evidence="7 8" key="1">
    <citation type="submission" date="2018-08" db="EMBL/GenBank/DDBJ databases">
        <title>Genome analysis of the thermophilic bacterium of the candidate phylum Aminicenantes from deep subsurface aquifer revealed its physiology and ecological role.</title>
        <authorList>
            <person name="Kadnikov V.V."/>
            <person name="Mardanov A.V."/>
            <person name="Beletsky A.V."/>
            <person name="Karnachuk O.V."/>
            <person name="Ravin N.V."/>
        </authorList>
    </citation>
    <scope>NUCLEOTIDE SEQUENCE [LARGE SCALE GENOMIC DNA]</scope>
    <source>
        <strain evidence="7">BY38</strain>
    </source>
</reference>
<dbReference type="PROSITE" id="PS50113">
    <property type="entry name" value="PAC"/>
    <property type="match status" value="1"/>
</dbReference>
<dbReference type="InterPro" id="IPR013767">
    <property type="entry name" value="PAS_fold"/>
</dbReference>
<dbReference type="Pfam" id="PF00989">
    <property type="entry name" value="PAS"/>
    <property type="match status" value="1"/>
</dbReference>
<dbReference type="SUPFAM" id="SSF55785">
    <property type="entry name" value="PYP-like sensor domain (PAS domain)"/>
    <property type="match status" value="1"/>
</dbReference>
<dbReference type="EMBL" id="QUAH01000001">
    <property type="protein sequence ID" value="RFT16973.1"/>
    <property type="molecule type" value="Genomic_DNA"/>
</dbReference>
<dbReference type="Pfam" id="PF13487">
    <property type="entry name" value="HD_5"/>
    <property type="match status" value="1"/>
</dbReference>
<evidence type="ECO:0000313" key="8">
    <source>
        <dbReference type="Proteomes" id="UP000257323"/>
    </source>
</evidence>
<feature type="domain" description="Response regulatory" evidence="2">
    <location>
        <begin position="5"/>
        <end position="120"/>
    </location>
</feature>
<feature type="modified residue" description="4-aspartylphosphate" evidence="1">
    <location>
        <position position="55"/>
    </location>
</feature>
<organism evidence="7 8">
    <name type="scientific">Candidatus Saccharicenans subterraneus</name>
    <dbReference type="NCBI Taxonomy" id="2508984"/>
    <lineage>
        <taxon>Bacteria</taxon>
        <taxon>Candidatus Aminicenantota</taxon>
        <taxon>Candidatus Aminicenantia</taxon>
        <taxon>Candidatus Aminicenantales</taxon>
        <taxon>Candidatus Saccharicenantaceae</taxon>
        <taxon>Candidatus Saccharicenans</taxon>
    </lineage>
</organism>
<dbReference type="PROSITE" id="PS50112">
    <property type="entry name" value="PAS"/>
    <property type="match status" value="1"/>
</dbReference>
<dbReference type="PROSITE" id="PS50110">
    <property type="entry name" value="RESPONSE_REGULATORY"/>
    <property type="match status" value="1"/>
</dbReference>
<gene>
    <name evidence="7" type="ORF">OP8BY_0915</name>
</gene>
<dbReference type="Gene3D" id="3.40.50.2300">
    <property type="match status" value="1"/>
</dbReference>
<sequence>MSKARILIVEDENLVARDLQNMVRLLGYEVTGVVQTGEEVIGSINRRKPDLVLMDIVLKGNLDGISVAAVIWEEYGIPVVYITSFADDLTFERAKLTEPFGYLIKPFEERELELTIETALYKARMQLLLREKEQWLSTILRSIGDGIIVLNAEGLISFINPVAQKITGWAEKEALGQPFEQVFCLKNQSLPAPDAEAFSPQEAVLVSRNGLEIPIEQTSAPMPPDRGLGPGKVIVFRDITSRKKVERELQDSWARLQRALQGTVQAISTTIEMRDPYTAGHQRRVAKLAEAIGRELGLPEAGVEGLKLAAEIHDIGKIYVPSEILSKPTKLTELEYTIIKTHPQAGYEILKNIEFPWPIAQIVLQHHERINGSGYPKGLKEGEILPEARILAVADVVEAMSSHRPYRPAFGIDRALEEIKQNRGVLYGTSEVDACLRLITEKAFSLD</sequence>
<feature type="domain" description="PAC" evidence="4">
    <location>
        <begin position="199"/>
        <end position="251"/>
    </location>
</feature>
<evidence type="ECO:0000259" key="4">
    <source>
        <dbReference type="PROSITE" id="PS50113"/>
    </source>
</evidence>
<accession>A0A3E2BQC4</accession>
<dbReference type="SUPFAM" id="SSF52172">
    <property type="entry name" value="CheY-like"/>
    <property type="match status" value="1"/>
</dbReference>
<dbReference type="InterPro" id="IPR003607">
    <property type="entry name" value="HD/PDEase_dom"/>
</dbReference>
<evidence type="ECO:0000313" key="7">
    <source>
        <dbReference type="EMBL" id="RFT16973.1"/>
    </source>
</evidence>
<dbReference type="InterPro" id="IPR006674">
    <property type="entry name" value="HD_domain"/>
</dbReference>
<dbReference type="PANTHER" id="PTHR45228:SF4">
    <property type="entry name" value="LIPOPROTEIN"/>
    <property type="match status" value="1"/>
</dbReference>
<feature type="domain" description="HD-GYP" evidence="6">
    <location>
        <begin position="256"/>
        <end position="447"/>
    </location>
</feature>
<dbReference type="AlphaFoldDB" id="A0A3E2BQC4"/>
<dbReference type="PROSITE" id="PS51832">
    <property type="entry name" value="HD_GYP"/>
    <property type="match status" value="1"/>
</dbReference>
<feature type="domain" description="PAS" evidence="3">
    <location>
        <begin position="132"/>
        <end position="177"/>
    </location>
</feature>
<dbReference type="CDD" id="cd17534">
    <property type="entry name" value="REC_DC-like"/>
    <property type="match status" value="1"/>
</dbReference>
<dbReference type="Gene3D" id="1.10.3210.10">
    <property type="entry name" value="Hypothetical protein af1432"/>
    <property type="match status" value="1"/>
</dbReference>
<name>A0A3E2BQC4_9BACT</name>
<dbReference type="InterPro" id="IPR000700">
    <property type="entry name" value="PAS-assoc_C"/>
</dbReference>
<dbReference type="InterPro" id="IPR052020">
    <property type="entry name" value="Cyclic_di-GMP/3'3'-cGAMP_PDE"/>
</dbReference>
<dbReference type="SUPFAM" id="SSF109604">
    <property type="entry name" value="HD-domain/PDEase-like"/>
    <property type="match status" value="1"/>
</dbReference>
<dbReference type="PROSITE" id="PS51831">
    <property type="entry name" value="HD"/>
    <property type="match status" value="1"/>
</dbReference>
<dbReference type="CDD" id="cd00130">
    <property type="entry name" value="PAS"/>
    <property type="match status" value="1"/>
</dbReference>
<dbReference type="SMART" id="SM00448">
    <property type="entry name" value="REC"/>
    <property type="match status" value="1"/>
</dbReference>
<dbReference type="InterPro" id="IPR035965">
    <property type="entry name" value="PAS-like_dom_sf"/>
</dbReference>
<dbReference type="Pfam" id="PF00072">
    <property type="entry name" value="Response_reg"/>
    <property type="match status" value="1"/>
</dbReference>
<dbReference type="InterPro" id="IPR000014">
    <property type="entry name" value="PAS"/>
</dbReference>
<dbReference type="GO" id="GO:0000160">
    <property type="term" value="P:phosphorelay signal transduction system"/>
    <property type="evidence" value="ECO:0007669"/>
    <property type="project" value="InterPro"/>
</dbReference>
<comment type="caution">
    <text evidence="7">The sequence shown here is derived from an EMBL/GenBank/DDBJ whole genome shotgun (WGS) entry which is preliminary data.</text>
</comment>
<dbReference type="Gene3D" id="3.30.450.20">
    <property type="entry name" value="PAS domain"/>
    <property type="match status" value="1"/>
</dbReference>
<dbReference type="NCBIfam" id="TIGR00229">
    <property type="entry name" value="sensory_box"/>
    <property type="match status" value="1"/>
</dbReference>
<dbReference type="InterPro" id="IPR011006">
    <property type="entry name" value="CheY-like_superfamily"/>
</dbReference>
<evidence type="ECO:0000259" key="3">
    <source>
        <dbReference type="PROSITE" id="PS50112"/>
    </source>
</evidence>
<dbReference type="SMART" id="SM00091">
    <property type="entry name" value="PAS"/>
    <property type="match status" value="1"/>
</dbReference>
<dbReference type="CDD" id="cd00077">
    <property type="entry name" value="HDc"/>
    <property type="match status" value="1"/>
</dbReference>
<feature type="domain" description="HD" evidence="5">
    <location>
        <begin position="278"/>
        <end position="400"/>
    </location>
</feature>
<evidence type="ECO:0000259" key="5">
    <source>
        <dbReference type="PROSITE" id="PS51831"/>
    </source>
</evidence>
<dbReference type="InterPro" id="IPR006675">
    <property type="entry name" value="HDIG_dom"/>
</dbReference>
<dbReference type="SMART" id="SM00471">
    <property type="entry name" value="HDc"/>
    <property type="match status" value="1"/>
</dbReference>
<dbReference type="InterPro" id="IPR037522">
    <property type="entry name" value="HD_GYP_dom"/>
</dbReference>
<dbReference type="Proteomes" id="UP000257323">
    <property type="component" value="Unassembled WGS sequence"/>
</dbReference>
<evidence type="ECO:0000259" key="6">
    <source>
        <dbReference type="PROSITE" id="PS51832"/>
    </source>
</evidence>
<dbReference type="NCBIfam" id="TIGR00277">
    <property type="entry name" value="HDIG"/>
    <property type="match status" value="1"/>
</dbReference>
<proteinExistence type="predicted"/>
<keyword evidence="1" id="KW-0597">Phosphoprotein</keyword>
<protein>
    <submittedName>
        <fullName evidence="7">Response regulator/sensory box/HDIG domain protein</fullName>
    </submittedName>
</protein>
<evidence type="ECO:0000259" key="2">
    <source>
        <dbReference type="PROSITE" id="PS50110"/>
    </source>
</evidence>
<dbReference type="GO" id="GO:0006355">
    <property type="term" value="P:regulation of DNA-templated transcription"/>
    <property type="evidence" value="ECO:0007669"/>
    <property type="project" value="InterPro"/>
</dbReference>
<evidence type="ECO:0000256" key="1">
    <source>
        <dbReference type="PROSITE-ProRule" id="PRU00169"/>
    </source>
</evidence>
<dbReference type="PANTHER" id="PTHR45228">
    <property type="entry name" value="CYCLIC DI-GMP PHOSPHODIESTERASE TM_0186-RELATED"/>
    <property type="match status" value="1"/>
</dbReference>